<evidence type="ECO:0000313" key="1">
    <source>
        <dbReference type="EMBL" id="MBE0126744.1"/>
    </source>
</evidence>
<dbReference type="EMBL" id="VKME01000006">
    <property type="protein sequence ID" value="MBE0126744.1"/>
    <property type="molecule type" value="Genomic_DNA"/>
</dbReference>
<dbReference type="AlphaFoldDB" id="A0A8I0JSF5"/>
<dbReference type="InterPro" id="IPR009750">
    <property type="entry name" value="DUF1317"/>
</dbReference>
<evidence type="ECO:0000313" key="2">
    <source>
        <dbReference type="Proteomes" id="UP000656723"/>
    </source>
</evidence>
<reference evidence="1" key="1">
    <citation type="submission" date="2019-07" db="EMBL/GenBank/DDBJ databases">
        <title>KPC-2 carbapenem resistent Enterobacterales isolates from Germany.</title>
        <authorList>
            <person name="Yao Y."/>
            <person name="Falgenhauer L."/>
            <person name="Imirzalioglu C."/>
            <person name="Chakraborty T."/>
        </authorList>
    </citation>
    <scope>NUCLEOTIDE SEQUENCE</scope>
    <source>
        <strain evidence="1">CA13304</strain>
    </source>
</reference>
<proteinExistence type="predicted"/>
<dbReference type="Proteomes" id="UP000656723">
    <property type="component" value="Unassembled WGS sequence"/>
</dbReference>
<comment type="caution">
    <text evidence="1">The sequence shown here is derived from an EMBL/GenBank/DDBJ whole genome shotgun (WGS) entry which is preliminary data.</text>
</comment>
<dbReference type="RefSeq" id="WP_044253050.1">
    <property type="nucleotide sequence ID" value="NZ_VKME01000006.1"/>
</dbReference>
<accession>A0A8I0JSF5</accession>
<dbReference type="Pfam" id="PF07026">
    <property type="entry name" value="DUF1317"/>
    <property type="match status" value="1"/>
</dbReference>
<protein>
    <submittedName>
        <fullName evidence="1">DUF1317 family protein</fullName>
    </submittedName>
</protein>
<organism evidence="1 2">
    <name type="scientific">Citrobacter amalonaticus</name>
    <dbReference type="NCBI Taxonomy" id="35703"/>
    <lineage>
        <taxon>Bacteria</taxon>
        <taxon>Pseudomonadati</taxon>
        <taxon>Pseudomonadota</taxon>
        <taxon>Gammaproteobacteria</taxon>
        <taxon>Enterobacterales</taxon>
        <taxon>Enterobacteriaceae</taxon>
        <taxon>Citrobacter</taxon>
    </lineage>
</organism>
<sequence>MTNPHDNITVGKVTLVYSVKHRGWLTPAKLIISNPIAAQRVAEKLNESLKVRPIKAGVI</sequence>
<name>A0A8I0JSF5_CITAM</name>
<gene>
    <name evidence="1" type="ORF">FOT72_01595</name>
</gene>